<proteinExistence type="predicted"/>
<evidence type="ECO:0000313" key="1">
    <source>
        <dbReference type="EMBL" id="CZQ93066.1"/>
    </source>
</evidence>
<evidence type="ECO:0008006" key="5">
    <source>
        <dbReference type="Google" id="ProtNLM"/>
    </source>
</evidence>
<protein>
    <recommendedName>
        <fullName evidence="5">Phage protein</fullName>
    </recommendedName>
</protein>
<dbReference type="AlphaFoldDB" id="A0AB38BIC9"/>
<reference evidence="2 4" key="2">
    <citation type="submission" date="2016-10" db="EMBL/GenBank/DDBJ databases">
        <authorList>
            <person name="Varghese N."/>
            <person name="Submissions S."/>
        </authorList>
    </citation>
    <scope>NUCLEOTIDE SEQUENCE [LARGE SCALE GENOMIC DNA]</scope>
    <source>
        <strain evidence="2 4">DSM 2094</strain>
    </source>
</reference>
<evidence type="ECO:0000313" key="3">
    <source>
        <dbReference type="Proteomes" id="UP000195947"/>
    </source>
</evidence>
<sequence length="58" mass="6626">MKTLQMNSPEVKRINKNMAMENLYLSEDLQKRALAIVNSGKPITIALIKKELKNVKVQ</sequence>
<dbReference type="Proteomes" id="UP000199686">
    <property type="component" value="Unassembled WGS sequence"/>
</dbReference>
<comment type="caution">
    <text evidence="2">The sequence shown here is derived from an EMBL/GenBank/DDBJ whole genome shotgun (WGS) entry which is preliminary data.</text>
</comment>
<dbReference type="Proteomes" id="UP000195947">
    <property type="component" value="Unassembled WGS sequence"/>
</dbReference>
<dbReference type="RefSeq" id="WP_177187546.1">
    <property type="nucleotide sequence ID" value="NZ_FJMZ01000016.1"/>
</dbReference>
<gene>
    <name evidence="2" type="ORF">SAMN04488507_101917</name>
    <name evidence="1" type="ORF">TFLO_1628</name>
</gene>
<dbReference type="EMBL" id="FOQC01000019">
    <property type="protein sequence ID" value="SFH84774.1"/>
    <property type="molecule type" value="Genomic_DNA"/>
</dbReference>
<dbReference type="EMBL" id="FJMZ01000016">
    <property type="protein sequence ID" value="CZQ93066.1"/>
    <property type="molecule type" value="Genomic_DNA"/>
</dbReference>
<keyword evidence="3" id="KW-1185">Reference proteome</keyword>
<name>A0AB38BIC9_9LACT</name>
<organism evidence="2 4">
    <name type="scientific">Trichococcus flocculiformis</name>
    <dbReference type="NCBI Taxonomy" id="82803"/>
    <lineage>
        <taxon>Bacteria</taxon>
        <taxon>Bacillati</taxon>
        <taxon>Bacillota</taxon>
        <taxon>Bacilli</taxon>
        <taxon>Lactobacillales</taxon>
        <taxon>Carnobacteriaceae</taxon>
        <taxon>Trichococcus</taxon>
    </lineage>
</organism>
<reference evidence="1 3" key="1">
    <citation type="submission" date="2016-02" db="EMBL/GenBank/DDBJ databases">
        <authorList>
            <person name="Strepis N."/>
        </authorList>
    </citation>
    <scope>NUCLEOTIDE SEQUENCE [LARGE SCALE GENOMIC DNA]</scope>
    <source>
        <strain evidence="1">Trichococcus flocculiformis</strain>
    </source>
</reference>
<evidence type="ECO:0000313" key="4">
    <source>
        <dbReference type="Proteomes" id="UP000199686"/>
    </source>
</evidence>
<accession>A0AB38BIC9</accession>
<evidence type="ECO:0000313" key="2">
    <source>
        <dbReference type="EMBL" id="SFH84774.1"/>
    </source>
</evidence>